<sequence length="388" mass="43580">MHTFVVPKSRRPRFNLKLQVHDLNNVPLVSGLAYVKWHIRDSPLAESRGRTSKIPIKEHRVTWRYTKELVIKMTVDRGGMLSPVYLDLEIIQEYSGRERIILGTLELNLAEYVGRERENRRYLMQASKINSTVQISTELKQISGETTFKVPELRPAQVFSGIAGVVMSEPTISEPVEPNSTQAAENGYGAEMSNMSAHSRERDRAQDIYRKSLAASWQLQTGELNAVDCIEDIFAGGTGWAQDPGRQTAVDDHVNSGSNPDDSEARSSHQDLHPSNHRSSSHRLASGWHHGDSWKRTRSFQSFERHDSTASTRPSPRVPLKADSFRSANSLRPHVVSRAVSPNDSGSSQTISISQDRSSNISQHHGWHSLEVAEEDLRDNLTSWSLNT</sequence>
<evidence type="ECO:0000259" key="2">
    <source>
        <dbReference type="PROSITE" id="PS51840"/>
    </source>
</evidence>
<dbReference type="PANTHER" id="PTHR21456">
    <property type="entry name" value="FAMILY WITH SEQUENCE SIMILARITY 102"/>
    <property type="match status" value="1"/>
</dbReference>
<protein>
    <recommendedName>
        <fullName evidence="2">C2 NT-type domain-containing protein</fullName>
    </recommendedName>
</protein>
<dbReference type="InterPro" id="IPR019448">
    <property type="entry name" value="NT-C2"/>
</dbReference>
<dbReference type="Pfam" id="PF10358">
    <property type="entry name" value="NT-C2"/>
    <property type="match status" value="1"/>
</dbReference>
<dbReference type="PANTHER" id="PTHR21456:SF1">
    <property type="entry name" value="C2 NT-TYPE DOMAIN-CONTAINING PROTEIN"/>
    <property type="match status" value="1"/>
</dbReference>
<accession>A0AAV9WL88</accession>
<gene>
    <name evidence="3" type="ORF">TWF481_004305</name>
</gene>
<organism evidence="3 4">
    <name type="scientific">Arthrobotrys musiformis</name>
    <dbReference type="NCBI Taxonomy" id="47236"/>
    <lineage>
        <taxon>Eukaryota</taxon>
        <taxon>Fungi</taxon>
        <taxon>Dikarya</taxon>
        <taxon>Ascomycota</taxon>
        <taxon>Pezizomycotina</taxon>
        <taxon>Orbiliomycetes</taxon>
        <taxon>Orbiliales</taxon>
        <taxon>Orbiliaceae</taxon>
        <taxon>Arthrobotrys</taxon>
    </lineage>
</organism>
<reference evidence="3 4" key="1">
    <citation type="submission" date="2023-08" db="EMBL/GenBank/DDBJ databases">
        <authorList>
            <person name="Palmer J.M."/>
        </authorList>
    </citation>
    <scope>NUCLEOTIDE SEQUENCE [LARGE SCALE GENOMIC DNA]</scope>
    <source>
        <strain evidence="3 4">TWF481</strain>
    </source>
</reference>
<feature type="compositionally biased region" description="Polar residues" evidence="1">
    <location>
        <begin position="340"/>
        <end position="362"/>
    </location>
</feature>
<dbReference type="EMBL" id="JAVHJL010000002">
    <property type="protein sequence ID" value="KAK6509567.1"/>
    <property type="molecule type" value="Genomic_DNA"/>
</dbReference>
<dbReference type="AlphaFoldDB" id="A0AAV9WL88"/>
<evidence type="ECO:0000313" key="4">
    <source>
        <dbReference type="Proteomes" id="UP001370758"/>
    </source>
</evidence>
<proteinExistence type="predicted"/>
<keyword evidence="4" id="KW-1185">Reference proteome</keyword>
<name>A0AAV9WL88_9PEZI</name>
<evidence type="ECO:0000256" key="1">
    <source>
        <dbReference type="SAM" id="MobiDB-lite"/>
    </source>
</evidence>
<dbReference type="Proteomes" id="UP001370758">
    <property type="component" value="Unassembled WGS sequence"/>
</dbReference>
<dbReference type="InterPro" id="IPR039931">
    <property type="entry name" value="EEIG1/2-like"/>
</dbReference>
<feature type="domain" description="C2 NT-type" evidence="2">
    <location>
        <begin position="4"/>
        <end position="141"/>
    </location>
</feature>
<evidence type="ECO:0000313" key="3">
    <source>
        <dbReference type="EMBL" id="KAK6509567.1"/>
    </source>
</evidence>
<feature type="region of interest" description="Disordered" evidence="1">
    <location>
        <begin position="240"/>
        <end position="362"/>
    </location>
</feature>
<comment type="caution">
    <text evidence="3">The sequence shown here is derived from an EMBL/GenBank/DDBJ whole genome shotgun (WGS) entry which is preliminary data.</text>
</comment>
<feature type="compositionally biased region" description="Basic and acidic residues" evidence="1">
    <location>
        <begin position="263"/>
        <end position="274"/>
    </location>
</feature>
<dbReference type="PROSITE" id="PS51840">
    <property type="entry name" value="C2_NT"/>
    <property type="match status" value="1"/>
</dbReference>